<feature type="transmembrane region" description="Helical" evidence="10">
    <location>
        <begin position="144"/>
        <end position="162"/>
    </location>
</feature>
<evidence type="ECO:0000256" key="4">
    <source>
        <dbReference type="ARBA" id="ARBA00022448"/>
    </source>
</evidence>
<dbReference type="GO" id="GO:0015031">
    <property type="term" value="P:protein transport"/>
    <property type="evidence" value="ECO:0007669"/>
    <property type="project" value="UniProtKB-KW"/>
</dbReference>
<keyword evidence="11" id="KW-0732">Signal</keyword>
<keyword evidence="6" id="KW-0256">Endoplasmic reticulum</keyword>
<evidence type="ECO:0000256" key="9">
    <source>
        <dbReference type="ARBA" id="ARBA00023136"/>
    </source>
</evidence>
<evidence type="ECO:0000256" key="8">
    <source>
        <dbReference type="ARBA" id="ARBA00022989"/>
    </source>
</evidence>
<evidence type="ECO:0000256" key="3">
    <source>
        <dbReference type="ARBA" id="ARBA00018454"/>
    </source>
</evidence>
<evidence type="ECO:0000256" key="11">
    <source>
        <dbReference type="SAM" id="SignalP"/>
    </source>
</evidence>
<comment type="similarity">
    <text evidence="2">Belongs to the SURF4 family.</text>
</comment>
<reference evidence="12" key="2">
    <citation type="submission" date="2025-08" db="UniProtKB">
        <authorList>
            <consortium name="Ensembl"/>
        </authorList>
    </citation>
    <scope>IDENTIFICATION</scope>
    <source>
        <strain evidence="12">Glennie</strain>
    </source>
</reference>
<dbReference type="InterPro" id="IPR002995">
    <property type="entry name" value="Surf4"/>
</dbReference>
<evidence type="ECO:0000313" key="12">
    <source>
        <dbReference type="Ensembl" id="ENSOANP00000053238.1"/>
    </source>
</evidence>
<feature type="chain" id="PRO_5046140722" description="Surfeit locus protein 4" evidence="11">
    <location>
        <begin position="21"/>
        <end position="258"/>
    </location>
</feature>
<dbReference type="GO" id="GO:0005789">
    <property type="term" value="C:endoplasmic reticulum membrane"/>
    <property type="evidence" value="ECO:0007669"/>
    <property type="project" value="UniProtKB-SubCell"/>
</dbReference>
<keyword evidence="8 10" id="KW-1133">Transmembrane helix</keyword>
<evidence type="ECO:0000256" key="10">
    <source>
        <dbReference type="SAM" id="Phobius"/>
    </source>
</evidence>
<reference evidence="12 13" key="1">
    <citation type="journal article" date="2008" name="Nature">
        <title>Genome analysis of the platypus reveals unique signatures of evolution.</title>
        <authorList>
            <person name="Warren W.C."/>
            <person name="Hillier L.W."/>
            <person name="Marshall Graves J.A."/>
            <person name="Birney E."/>
            <person name="Ponting C.P."/>
            <person name="Grutzner F."/>
            <person name="Belov K."/>
            <person name="Miller W."/>
            <person name="Clarke L."/>
            <person name="Chinwalla A.T."/>
            <person name="Yang S.P."/>
            <person name="Heger A."/>
            <person name="Locke D.P."/>
            <person name="Miethke P."/>
            <person name="Waters P.D."/>
            <person name="Veyrunes F."/>
            <person name="Fulton L."/>
            <person name="Fulton B."/>
            <person name="Graves T."/>
            <person name="Wallis J."/>
            <person name="Puente X.S."/>
            <person name="Lopez-Otin C."/>
            <person name="Ordonez G.R."/>
            <person name="Eichler E.E."/>
            <person name="Chen L."/>
            <person name="Cheng Z."/>
            <person name="Deakin J.E."/>
            <person name="Alsop A."/>
            <person name="Thompson K."/>
            <person name="Kirby P."/>
            <person name="Papenfuss A.T."/>
            <person name="Wakefield M.J."/>
            <person name="Olender T."/>
            <person name="Lancet D."/>
            <person name="Huttley G.A."/>
            <person name="Smit A.F."/>
            <person name="Pask A."/>
            <person name="Temple-Smith P."/>
            <person name="Batzer M.A."/>
            <person name="Walker J.A."/>
            <person name="Konkel M.K."/>
            <person name="Harris R.S."/>
            <person name="Whittington C.M."/>
            <person name="Wong E.S."/>
            <person name="Gemmell N.J."/>
            <person name="Buschiazzo E."/>
            <person name="Vargas Jentzsch I.M."/>
            <person name="Merkel A."/>
            <person name="Schmitz J."/>
            <person name="Zemann A."/>
            <person name="Churakov G."/>
            <person name="Kriegs J.O."/>
            <person name="Brosius J."/>
            <person name="Murchison E.P."/>
            <person name="Sachidanandam R."/>
            <person name="Smith C."/>
            <person name="Hannon G.J."/>
            <person name="Tsend-Ayush E."/>
            <person name="McMillan D."/>
            <person name="Attenborough R."/>
            <person name="Rens W."/>
            <person name="Ferguson-Smith M."/>
            <person name="Lefevre C.M."/>
            <person name="Sharp J.A."/>
            <person name="Nicholas K.R."/>
            <person name="Ray D.A."/>
            <person name="Kube M."/>
            <person name="Reinhardt R."/>
            <person name="Pringle T.H."/>
            <person name="Taylor J."/>
            <person name="Jones R.C."/>
            <person name="Nixon B."/>
            <person name="Dacheux J.L."/>
            <person name="Niwa H."/>
            <person name="Sekita Y."/>
            <person name="Huang X."/>
            <person name="Stark A."/>
            <person name="Kheradpour P."/>
            <person name="Kellis M."/>
            <person name="Flicek P."/>
            <person name="Chen Y."/>
            <person name="Webber C."/>
            <person name="Hardison R."/>
            <person name="Nelson J."/>
            <person name="Hallsworth-Pepin K."/>
            <person name="Delehaunty K."/>
            <person name="Markovic C."/>
            <person name="Minx P."/>
            <person name="Feng Y."/>
            <person name="Kremitzki C."/>
            <person name="Mitreva M."/>
            <person name="Glasscock J."/>
            <person name="Wylie T."/>
            <person name="Wohldmann P."/>
            <person name="Thiru P."/>
            <person name="Nhan M.N."/>
            <person name="Pohl C.S."/>
            <person name="Smith S.M."/>
            <person name="Hou S."/>
            <person name="Nefedov M."/>
            <person name="de Jong P.J."/>
            <person name="Renfree M.B."/>
            <person name="Mardis E.R."/>
            <person name="Wilson R.K."/>
        </authorList>
    </citation>
    <scope>NUCLEOTIDE SEQUENCE [LARGE SCALE GENOMIC DNA]</scope>
    <source>
        <strain evidence="12 13">Glennie</strain>
    </source>
</reference>
<evidence type="ECO:0000256" key="6">
    <source>
        <dbReference type="ARBA" id="ARBA00022824"/>
    </source>
</evidence>
<dbReference type="GO" id="GO:0005793">
    <property type="term" value="C:endoplasmic reticulum-Golgi intermediate compartment"/>
    <property type="evidence" value="ECO:0000318"/>
    <property type="project" value="GO_Central"/>
</dbReference>
<feature type="signal peptide" evidence="11">
    <location>
        <begin position="1"/>
        <end position="20"/>
    </location>
</feature>
<dbReference type="AlphaFoldDB" id="A0A6I8PLN6"/>
<keyword evidence="13" id="KW-1185">Reference proteome</keyword>
<name>A0A6I8PLN6_ORNAN</name>
<keyword evidence="4" id="KW-0813">Transport</keyword>
<evidence type="ECO:0000256" key="7">
    <source>
        <dbReference type="ARBA" id="ARBA00022927"/>
    </source>
</evidence>
<protein>
    <recommendedName>
        <fullName evidence="3">Surfeit locus protein 4</fullName>
    </recommendedName>
</protein>
<dbReference type="Proteomes" id="UP000002279">
    <property type="component" value="Chromosome X2"/>
</dbReference>
<dbReference type="InParanoid" id="A0A6I8PLN6"/>
<dbReference type="GO" id="GO:0005783">
    <property type="term" value="C:endoplasmic reticulum"/>
    <property type="evidence" value="ECO:0000318"/>
    <property type="project" value="GO_Central"/>
</dbReference>
<keyword evidence="9 10" id="KW-0472">Membrane</keyword>
<dbReference type="GO" id="GO:0007030">
    <property type="term" value="P:Golgi organization"/>
    <property type="evidence" value="ECO:0000318"/>
    <property type="project" value="GO_Central"/>
</dbReference>
<dbReference type="Pfam" id="PF02077">
    <property type="entry name" value="SURF4"/>
    <property type="match status" value="1"/>
</dbReference>
<feature type="transmembrane region" description="Helical" evidence="10">
    <location>
        <begin position="168"/>
        <end position="188"/>
    </location>
</feature>
<proteinExistence type="inferred from homology"/>
<evidence type="ECO:0000256" key="5">
    <source>
        <dbReference type="ARBA" id="ARBA00022692"/>
    </source>
</evidence>
<gene>
    <name evidence="12" type="primary">LOC100073826</name>
</gene>
<feature type="transmembrane region" description="Helical" evidence="10">
    <location>
        <begin position="228"/>
        <end position="247"/>
    </location>
</feature>
<dbReference type="GeneTree" id="ENSGT00530000064123"/>
<feature type="transmembrane region" description="Helical" evidence="10">
    <location>
        <begin position="81"/>
        <end position="100"/>
    </location>
</feature>
<reference evidence="12" key="3">
    <citation type="submission" date="2025-09" db="UniProtKB">
        <authorList>
            <consortium name="Ensembl"/>
        </authorList>
    </citation>
    <scope>IDENTIFICATION</scope>
    <source>
        <strain evidence="12">Glennie</strain>
    </source>
</reference>
<evidence type="ECO:0000313" key="13">
    <source>
        <dbReference type="Proteomes" id="UP000002279"/>
    </source>
</evidence>
<comment type="subcellular location">
    <subcellularLocation>
        <location evidence="1">Endoplasmic reticulum membrane</location>
        <topology evidence="1">Multi-pass membrane protein</topology>
    </subcellularLocation>
</comment>
<keyword evidence="7" id="KW-0653">Protein transport</keyword>
<sequence>MAQDTFSCLMKLYLAHVARLCLVSTFLEDGLRMWFKWNEQRDYIDRSWGSGPFLATSFVVLNMSGQLVGCILLLARKFVPYTCFGLYGIIFMQVIAYSVLRNFKFLMRNMAIGGGLLLLLSEWRSEGRSKLVGVPRMDGIFPRPYMQLCGRVLLVLTFLSLLHLEVTAFSIFQDILGVAMIVLVAIGFRTKLAALTLVIRLSVLNLAKNAFWTVPAERPLHDFLKYDFFHSVSVIGGLLLVVAMGPGKASIDERKKKW</sequence>
<feature type="transmembrane region" description="Helical" evidence="10">
    <location>
        <begin position="55"/>
        <end position="74"/>
    </location>
</feature>
<dbReference type="Bgee" id="ENSOANG00000040676">
    <property type="expression patterns" value="Expressed in testis and 5 other cell types or tissues"/>
</dbReference>
<dbReference type="PANTHER" id="PTHR23427">
    <property type="entry name" value="SURFEIT LOCUS PROTEIN"/>
    <property type="match status" value="1"/>
</dbReference>
<keyword evidence="5 10" id="KW-0812">Transmembrane</keyword>
<dbReference type="Ensembl" id="ENSOANT00000048076.1">
    <property type="protein sequence ID" value="ENSOANP00000053238.1"/>
    <property type="gene ID" value="ENSOANG00000040676.1"/>
</dbReference>
<evidence type="ECO:0000256" key="2">
    <source>
        <dbReference type="ARBA" id="ARBA00006945"/>
    </source>
</evidence>
<evidence type="ECO:0000256" key="1">
    <source>
        <dbReference type="ARBA" id="ARBA00004477"/>
    </source>
</evidence>
<accession>A0A6I8PLN6</accession>
<organism evidence="12 13">
    <name type="scientific">Ornithorhynchus anatinus</name>
    <name type="common">Duckbill platypus</name>
    <dbReference type="NCBI Taxonomy" id="9258"/>
    <lineage>
        <taxon>Eukaryota</taxon>
        <taxon>Metazoa</taxon>
        <taxon>Chordata</taxon>
        <taxon>Craniata</taxon>
        <taxon>Vertebrata</taxon>
        <taxon>Euteleostomi</taxon>
        <taxon>Mammalia</taxon>
        <taxon>Monotremata</taxon>
        <taxon>Ornithorhynchidae</taxon>
        <taxon>Ornithorhynchus</taxon>
    </lineage>
</organism>
<dbReference type="InterPro" id="IPR045214">
    <property type="entry name" value="Surf1/Surf4"/>
</dbReference>
<dbReference type="PANTHER" id="PTHR23427:SF14">
    <property type="entry name" value="SURFEIT LOCUS PROTEIN 4"/>
    <property type="match status" value="1"/>
</dbReference>
<dbReference type="OMA" id="KNAFWTV"/>